<evidence type="ECO:0000256" key="2">
    <source>
        <dbReference type="ARBA" id="ARBA00019062"/>
    </source>
</evidence>
<dbReference type="InterPro" id="IPR041195">
    <property type="entry name" value="Rnh202_N"/>
</dbReference>
<feature type="domain" description="Ribonuclease H2 subunit B wHTH" evidence="7">
    <location>
        <begin position="133"/>
        <end position="299"/>
    </location>
</feature>
<sequence>MPRATRSTKPAPASAGLDAQTSASTSGKKYSLPAAANPRRIFVLPRAASPSARIVTLPNPRSQKPTRYLACPSSGLYEFTQVSSETPRSWLVQTSWPSAEVPDAADELSKTSDELSTLGDGDLFVATAMDPVFILISALYTNTSKDEKRRYLSADDHFDEIPKDASHLWNILRWPTMRAIFESRLAAICATADLGDETMYCLDDLKLLELILAKANCFAADGLPASMEEKFVTKILEAPLAFHAAAPGTVLYDGENTAPSAAAAPSPCIPSDMLALQRQRIAFNYICAMYIPAGVETALRALLAQKVDFAPLDAYTAALSRSRADAAATRALDMTRKHPLEDADDIAAEKKRRVDEEAKKKKMVTRGVRDLQKVNTSGMKKLSHFFKKV</sequence>
<name>A0A0F4ZGH8_9PEZI</name>
<evidence type="ECO:0000313" key="10">
    <source>
        <dbReference type="Proteomes" id="UP000033483"/>
    </source>
</evidence>
<dbReference type="Pfam" id="PF09468">
    <property type="entry name" value="RNase_H2-Ydr279"/>
    <property type="match status" value="1"/>
</dbReference>
<dbReference type="InterPro" id="IPR040456">
    <property type="entry name" value="RNase_H2_suB"/>
</dbReference>
<dbReference type="Gene3D" id="1.10.20.120">
    <property type="match status" value="1"/>
</dbReference>
<organism evidence="9 10">
    <name type="scientific">Thielaviopsis punctulata</name>
    <dbReference type="NCBI Taxonomy" id="72032"/>
    <lineage>
        <taxon>Eukaryota</taxon>
        <taxon>Fungi</taxon>
        <taxon>Dikarya</taxon>
        <taxon>Ascomycota</taxon>
        <taxon>Pezizomycotina</taxon>
        <taxon>Sordariomycetes</taxon>
        <taxon>Hypocreomycetidae</taxon>
        <taxon>Microascales</taxon>
        <taxon>Ceratocystidaceae</taxon>
        <taxon>Thielaviopsis</taxon>
    </lineage>
</organism>
<proteinExistence type="predicted"/>
<dbReference type="CDD" id="cd09270">
    <property type="entry name" value="RNase_H2-B"/>
    <property type="match status" value="1"/>
</dbReference>
<dbReference type="PANTHER" id="PTHR13383">
    <property type="entry name" value="RIBONUCLEASE H2 SUBUNIT B"/>
    <property type="match status" value="1"/>
</dbReference>
<dbReference type="AlphaFoldDB" id="A0A0F4ZGH8"/>
<dbReference type="Proteomes" id="UP000033483">
    <property type="component" value="Unassembled WGS sequence"/>
</dbReference>
<dbReference type="GO" id="GO:0032299">
    <property type="term" value="C:ribonuclease H2 complex"/>
    <property type="evidence" value="ECO:0007669"/>
    <property type="project" value="InterPro"/>
</dbReference>
<feature type="domain" description="Rnh202 triple barrel" evidence="8">
    <location>
        <begin position="43"/>
        <end position="130"/>
    </location>
</feature>
<evidence type="ECO:0000256" key="5">
    <source>
        <dbReference type="ARBA" id="ARBA00033464"/>
    </source>
</evidence>
<dbReference type="InterPro" id="IPR019024">
    <property type="entry name" value="RNase_H2_suB_wHTH"/>
</dbReference>
<evidence type="ECO:0000256" key="3">
    <source>
        <dbReference type="ARBA" id="ARBA00023242"/>
    </source>
</evidence>
<evidence type="ECO:0000259" key="8">
    <source>
        <dbReference type="Pfam" id="PF17745"/>
    </source>
</evidence>
<evidence type="ECO:0000259" key="7">
    <source>
        <dbReference type="Pfam" id="PF09468"/>
    </source>
</evidence>
<evidence type="ECO:0000256" key="6">
    <source>
        <dbReference type="SAM" id="MobiDB-lite"/>
    </source>
</evidence>
<feature type="region of interest" description="Disordered" evidence="6">
    <location>
        <begin position="1"/>
        <end position="31"/>
    </location>
</feature>
<dbReference type="GO" id="GO:0005654">
    <property type="term" value="C:nucleoplasm"/>
    <property type="evidence" value="ECO:0007669"/>
    <property type="project" value="TreeGrafter"/>
</dbReference>
<dbReference type="Gene3D" id="2.20.25.530">
    <property type="match status" value="1"/>
</dbReference>
<comment type="caution">
    <text evidence="9">The sequence shown here is derived from an EMBL/GenBank/DDBJ whole genome shotgun (WGS) entry which is preliminary data.</text>
</comment>
<reference evidence="9 10" key="1">
    <citation type="submission" date="2015-03" db="EMBL/GenBank/DDBJ databases">
        <authorList>
            <person name="Radwan O."/>
            <person name="Al-Naeli F.A."/>
            <person name="Rendon G.A."/>
            <person name="Fields C."/>
        </authorList>
    </citation>
    <scope>NUCLEOTIDE SEQUENCE [LARGE SCALE GENOMIC DNA]</scope>
    <source>
        <strain evidence="9">CR-DP1</strain>
    </source>
</reference>
<comment type="subcellular location">
    <subcellularLocation>
        <location evidence="1">Nucleus</location>
    </subcellularLocation>
</comment>
<feature type="compositionally biased region" description="Polar residues" evidence="6">
    <location>
        <begin position="19"/>
        <end position="28"/>
    </location>
</feature>
<keyword evidence="3" id="KW-0539">Nucleus</keyword>
<dbReference type="Pfam" id="PF17745">
    <property type="entry name" value="Ydr279_N"/>
    <property type="match status" value="1"/>
</dbReference>
<dbReference type="EMBL" id="LAEV01000932">
    <property type="protein sequence ID" value="KKA29211.1"/>
    <property type="molecule type" value="Genomic_DNA"/>
</dbReference>
<accession>A0A0F4ZGH8</accession>
<dbReference type="GO" id="GO:0006401">
    <property type="term" value="P:RNA catabolic process"/>
    <property type="evidence" value="ECO:0007669"/>
    <property type="project" value="TreeGrafter"/>
</dbReference>
<dbReference type="OrthoDB" id="29098at2759"/>
<evidence type="ECO:0000313" key="9">
    <source>
        <dbReference type="EMBL" id="KKA29211.1"/>
    </source>
</evidence>
<gene>
    <name evidence="9" type="ORF">TD95_000957</name>
</gene>
<protein>
    <recommendedName>
        <fullName evidence="2">Ribonuclease H2 subunit B</fullName>
    </recommendedName>
    <alternativeName>
        <fullName evidence="5">Ribonuclease HI subunit B</fullName>
    </alternativeName>
</protein>
<dbReference type="PANTHER" id="PTHR13383:SF11">
    <property type="entry name" value="RIBONUCLEASE H2 SUBUNIT B"/>
    <property type="match status" value="1"/>
</dbReference>
<comment type="function">
    <text evidence="4">Non catalytic subunit of RNase H2, an endonuclease that specifically degrades the RNA of RNA:DNA hybrids. Participates in DNA replication, possibly by mediating the removal of lagging-strand Okazaki fragment RNA primers during DNA replication. Mediates the excision of single ribonucleotides from DNA:RNA duplexes.</text>
</comment>
<keyword evidence="10" id="KW-1185">Reference proteome</keyword>
<evidence type="ECO:0000256" key="1">
    <source>
        <dbReference type="ARBA" id="ARBA00004123"/>
    </source>
</evidence>
<evidence type="ECO:0000256" key="4">
    <source>
        <dbReference type="ARBA" id="ARBA00024778"/>
    </source>
</evidence>